<dbReference type="SUPFAM" id="SSF46955">
    <property type="entry name" value="Putative DNA-binding domain"/>
    <property type="match status" value="1"/>
</dbReference>
<dbReference type="Gene3D" id="1.10.1660.10">
    <property type="match status" value="1"/>
</dbReference>
<organism evidence="6 7">
    <name type="scientific">Clostridium intestinale DSM 6191</name>
    <dbReference type="NCBI Taxonomy" id="1121320"/>
    <lineage>
        <taxon>Bacteria</taxon>
        <taxon>Bacillati</taxon>
        <taxon>Bacillota</taxon>
        <taxon>Clostridia</taxon>
        <taxon>Eubacteriales</taxon>
        <taxon>Clostridiaceae</taxon>
        <taxon>Clostridium</taxon>
    </lineage>
</organism>
<evidence type="ECO:0000256" key="1">
    <source>
        <dbReference type="ARBA" id="ARBA00022491"/>
    </source>
</evidence>
<evidence type="ECO:0000313" key="6">
    <source>
        <dbReference type="EMBL" id="SHI18571.1"/>
    </source>
</evidence>
<dbReference type="AlphaFoldDB" id="A0A1M5Z301"/>
<name>A0A1M5Z301_9CLOT</name>
<dbReference type="PANTHER" id="PTHR30204">
    <property type="entry name" value="REDOX-CYCLING DRUG-SENSING TRANSCRIPTIONAL ACTIVATOR SOXR"/>
    <property type="match status" value="1"/>
</dbReference>
<evidence type="ECO:0000256" key="2">
    <source>
        <dbReference type="ARBA" id="ARBA00023015"/>
    </source>
</evidence>
<dbReference type="GO" id="GO:0003677">
    <property type="term" value="F:DNA binding"/>
    <property type="evidence" value="ECO:0007669"/>
    <property type="project" value="UniProtKB-KW"/>
</dbReference>
<reference evidence="6 7" key="1">
    <citation type="submission" date="2016-11" db="EMBL/GenBank/DDBJ databases">
        <authorList>
            <person name="Jaros S."/>
            <person name="Januszkiewicz K."/>
            <person name="Wedrychowicz H."/>
        </authorList>
    </citation>
    <scope>NUCLEOTIDE SEQUENCE [LARGE SCALE GENOMIC DNA]</scope>
    <source>
        <strain evidence="6 7">DSM 6191</strain>
    </source>
</reference>
<dbReference type="InterPro" id="IPR000551">
    <property type="entry name" value="MerR-type_HTH_dom"/>
</dbReference>
<dbReference type="Proteomes" id="UP000184241">
    <property type="component" value="Unassembled WGS sequence"/>
</dbReference>
<evidence type="ECO:0000259" key="5">
    <source>
        <dbReference type="PROSITE" id="PS50937"/>
    </source>
</evidence>
<keyword evidence="1" id="KW-0678">Repressor</keyword>
<dbReference type="PANTHER" id="PTHR30204:SF69">
    <property type="entry name" value="MERR-FAMILY TRANSCRIPTIONAL REGULATOR"/>
    <property type="match status" value="1"/>
</dbReference>
<gene>
    <name evidence="6" type="ORF">SAMN02745941_02517</name>
</gene>
<feature type="domain" description="HTH merR-type" evidence="5">
    <location>
        <begin position="4"/>
        <end position="73"/>
    </location>
</feature>
<accession>A0A1M5Z301</accession>
<keyword evidence="3 6" id="KW-0238">DNA-binding</keyword>
<dbReference type="SMART" id="SM00422">
    <property type="entry name" value="HTH_MERR"/>
    <property type="match status" value="1"/>
</dbReference>
<dbReference type="InterPro" id="IPR047057">
    <property type="entry name" value="MerR_fam"/>
</dbReference>
<dbReference type="EMBL" id="FQXU01000007">
    <property type="protein sequence ID" value="SHI18571.1"/>
    <property type="molecule type" value="Genomic_DNA"/>
</dbReference>
<sequence>MKNLLKIGQVSNLYDISLDTLRHYDKKDLLKPIVDNQNGYRYYSFEHLDVLEMILVGKYLEIPLDKIKEKIDSESIDGYIDMIDEQKKIIKEKLDVLMRLNQYASEMKNMLTEIKSFSNDNTFSKVNRSEDLDITIYQVNLANFLNKVETSELSGIESFDQWISYNVDNEQVIIENSEVLGLSIHENSLNSKELLDYLNSGVNEEKILKFHISNKYRYVSFSGTDNKLQEYLQLLCSHFNLKNTTIHVKFSFALLHKDMHHEYFAEIYFNEVNTLRSRLP</sequence>
<evidence type="ECO:0000256" key="3">
    <source>
        <dbReference type="ARBA" id="ARBA00023125"/>
    </source>
</evidence>
<dbReference type="Pfam" id="PF13411">
    <property type="entry name" value="MerR_1"/>
    <property type="match status" value="1"/>
</dbReference>
<dbReference type="GO" id="GO:0003700">
    <property type="term" value="F:DNA-binding transcription factor activity"/>
    <property type="evidence" value="ECO:0007669"/>
    <property type="project" value="InterPro"/>
</dbReference>
<keyword evidence="2" id="KW-0805">Transcription regulation</keyword>
<dbReference type="PROSITE" id="PS50937">
    <property type="entry name" value="HTH_MERR_2"/>
    <property type="match status" value="1"/>
</dbReference>
<protein>
    <submittedName>
        <fullName evidence="6">DNA-binding transcriptional regulator, MerR family</fullName>
    </submittedName>
</protein>
<evidence type="ECO:0000313" key="7">
    <source>
        <dbReference type="Proteomes" id="UP000184241"/>
    </source>
</evidence>
<dbReference type="InterPro" id="IPR009061">
    <property type="entry name" value="DNA-bd_dom_put_sf"/>
</dbReference>
<dbReference type="RefSeq" id="WP_073019961.1">
    <property type="nucleotide sequence ID" value="NZ_FQXU01000007.1"/>
</dbReference>
<evidence type="ECO:0000256" key="4">
    <source>
        <dbReference type="ARBA" id="ARBA00023163"/>
    </source>
</evidence>
<keyword evidence="4" id="KW-0804">Transcription</keyword>
<proteinExistence type="predicted"/>